<dbReference type="InterPro" id="IPR045851">
    <property type="entry name" value="AMP-bd_C_sf"/>
</dbReference>
<dbReference type="Gene3D" id="3.30.300.30">
    <property type="match status" value="1"/>
</dbReference>
<evidence type="ECO:0000256" key="1">
    <source>
        <dbReference type="ARBA" id="ARBA00006432"/>
    </source>
</evidence>
<evidence type="ECO:0000256" key="2">
    <source>
        <dbReference type="ARBA" id="ARBA00022598"/>
    </source>
</evidence>
<dbReference type="InterPro" id="IPR042099">
    <property type="entry name" value="ANL_N_sf"/>
</dbReference>
<dbReference type="Gene3D" id="3.40.50.12780">
    <property type="entry name" value="N-terminal domain of ligase-like"/>
    <property type="match status" value="1"/>
</dbReference>
<keyword evidence="2" id="KW-0436">Ligase</keyword>
<dbReference type="GO" id="GO:0031956">
    <property type="term" value="F:medium-chain fatty acid-CoA ligase activity"/>
    <property type="evidence" value="ECO:0007669"/>
    <property type="project" value="TreeGrafter"/>
</dbReference>
<name>X1PPH5_9ZZZZ</name>
<organism evidence="3">
    <name type="scientific">marine sediment metagenome</name>
    <dbReference type="NCBI Taxonomy" id="412755"/>
    <lineage>
        <taxon>unclassified sequences</taxon>
        <taxon>metagenomes</taxon>
        <taxon>ecological metagenomes</taxon>
    </lineage>
</organism>
<dbReference type="AlphaFoldDB" id="X1PPH5"/>
<dbReference type="PANTHER" id="PTHR43201:SF5">
    <property type="entry name" value="MEDIUM-CHAIN ACYL-COA LIGASE ACSF2, MITOCHONDRIAL"/>
    <property type="match status" value="1"/>
</dbReference>
<evidence type="ECO:0000313" key="3">
    <source>
        <dbReference type="EMBL" id="GAI32779.1"/>
    </source>
</evidence>
<protein>
    <submittedName>
        <fullName evidence="3">Uncharacterized protein</fullName>
    </submittedName>
</protein>
<dbReference type="SUPFAM" id="SSF56801">
    <property type="entry name" value="Acetyl-CoA synthetase-like"/>
    <property type="match status" value="1"/>
</dbReference>
<proteinExistence type="inferred from homology"/>
<sequence length="94" mass="10551">MGTMGEICFGSRGVVERYWNKPEETAGTFKAGWFHTGDMGRMDEEGYVYILDRKKDIIVSGAENISARDVENVIYTHPAVQECAVIGVINHILR</sequence>
<dbReference type="PANTHER" id="PTHR43201">
    <property type="entry name" value="ACYL-COA SYNTHETASE"/>
    <property type="match status" value="1"/>
</dbReference>
<gene>
    <name evidence="3" type="ORF">S06H3_48953</name>
</gene>
<dbReference type="EMBL" id="BARV01030869">
    <property type="protein sequence ID" value="GAI32779.1"/>
    <property type="molecule type" value="Genomic_DNA"/>
</dbReference>
<comment type="similarity">
    <text evidence="1">Belongs to the ATP-dependent AMP-binding enzyme family.</text>
</comment>
<accession>X1PPH5</accession>
<dbReference type="GO" id="GO:0006631">
    <property type="term" value="P:fatty acid metabolic process"/>
    <property type="evidence" value="ECO:0007669"/>
    <property type="project" value="TreeGrafter"/>
</dbReference>
<reference evidence="3" key="1">
    <citation type="journal article" date="2014" name="Front. Microbiol.">
        <title>High frequency of phylogenetically diverse reductive dehalogenase-homologous genes in deep subseafloor sedimentary metagenomes.</title>
        <authorList>
            <person name="Kawai M."/>
            <person name="Futagami T."/>
            <person name="Toyoda A."/>
            <person name="Takaki Y."/>
            <person name="Nishi S."/>
            <person name="Hori S."/>
            <person name="Arai W."/>
            <person name="Tsubouchi T."/>
            <person name="Morono Y."/>
            <person name="Uchiyama I."/>
            <person name="Ito T."/>
            <person name="Fujiyama A."/>
            <person name="Inagaki F."/>
            <person name="Takami H."/>
        </authorList>
    </citation>
    <scope>NUCLEOTIDE SEQUENCE</scope>
    <source>
        <strain evidence="3">Expedition CK06-06</strain>
    </source>
</reference>
<comment type="caution">
    <text evidence="3">The sequence shown here is derived from an EMBL/GenBank/DDBJ whole genome shotgun (WGS) entry which is preliminary data.</text>
</comment>